<sequence>MTQLLIEPARRTGCDDIPALTEVLRTASQRQRSPIDDVLDANVVDEEKYMRELAFDLGIEWLDSIPNPEVPLPLREACGPRLALRHRLLPVEISGEEGHKRLKVCTFDPFNLVARQAAAQELALPIDWCMASRKRLYEALRRLYGVGADTFEQILEGRDFDYDQIENGEDEANVIDNDDDEEASVVKFVNQILREALDQRATDIHVEPLATNLRIRYRIDGRLIEVAVPENIKALQSSVIARLKIMARLDIAERRVPQDGRINLQFEGATIDVRVATVPTVEGESVSLRLLNQEKFNIAKLGMESFVLKKIESILHLPNGIILITGPTGSGKSTSLYSFLTEVNHPERRIVTVEDPVENKLTGVMQIAVKNEIGLTFATALRSILRADPNIVMIGEIRDLETAEIAIRASLTGHLVFSTLHTNDAMGGISRLVDMGVEPFLVSAAVRAFLAQRLVRKLCPACKVPREVSEQDRRDLGIPLHITGQPYSPKGCDRCRNTGFAGRLAIYEVILLTPPMQELVAHRAQAVELRAQAVRDGYVPMREYGWHKVMKGETTIEEVISVTSSDIGGAE</sequence>
<gene>
    <name evidence="5" type="ORF">JIN84_04445</name>
</gene>
<organism evidence="5 6">
    <name type="scientific">Luteolibacter yonseiensis</name>
    <dbReference type="NCBI Taxonomy" id="1144680"/>
    <lineage>
        <taxon>Bacteria</taxon>
        <taxon>Pseudomonadati</taxon>
        <taxon>Verrucomicrobiota</taxon>
        <taxon>Verrucomicrobiia</taxon>
        <taxon>Verrucomicrobiales</taxon>
        <taxon>Verrucomicrobiaceae</taxon>
        <taxon>Luteolibacter</taxon>
    </lineage>
</organism>
<reference evidence="5" key="1">
    <citation type="submission" date="2021-01" db="EMBL/GenBank/DDBJ databases">
        <title>Modified the classification status of verrucomicrobia.</title>
        <authorList>
            <person name="Feng X."/>
        </authorList>
    </citation>
    <scope>NUCLEOTIDE SEQUENCE</scope>
    <source>
        <strain evidence="5">JCM 18052</strain>
    </source>
</reference>
<dbReference type="SMART" id="SM00382">
    <property type="entry name" value="AAA"/>
    <property type="match status" value="1"/>
</dbReference>
<dbReference type="GO" id="GO:0016887">
    <property type="term" value="F:ATP hydrolysis activity"/>
    <property type="evidence" value="ECO:0007669"/>
    <property type="project" value="TreeGrafter"/>
</dbReference>
<dbReference type="SUPFAM" id="SSF160246">
    <property type="entry name" value="EspE N-terminal domain-like"/>
    <property type="match status" value="1"/>
</dbReference>
<dbReference type="PANTHER" id="PTHR30258:SF2">
    <property type="entry name" value="COMG OPERON PROTEIN 1"/>
    <property type="match status" value="1"/>
</dbReference>
<dbReference type="InterPro" id="IPR027417">
    <property type="entry name" value="P-loop_NTPase"/>
</dbReference>
<evidence type="ECO:0000256" key="3">
    <source>
        <dbReference type="ARBA" id="ARBA00022840"/>
    </source>
</evidence>
<name>A0A934VAH0_9BACT</name>
<evidence type="ECO:0000256" key="1">
    <source>
        <dbReference type="ARBA" id="ARBA00006611"/>
    </source>
</evidence>
<dbReference type="InterPro" id="IPR037257">
    <property type="entry name" value="T2SS_E_N_sf"/>
</dbReference>
<dbReference type="InterPro" id="IPR007831">
    <property type="entry name" value="T2SS_GspE_N"/>
</dbReference>
<dbReference type="FunFam" id="3.40.50.300:FF:000398">
    <property type="entry name" value="Type IV pilus assembly ATPase PilB"/>
    <property type="match status" value="1"/>
</dbReference>
<evidence type="ECO:0000313" key="6">
    <source>
        <dbReference type="Proteomes" id="UP000600139"/>
    </source>
</evidence>
<dbReference type="InterPro" id="IPR001482">
    <property type="entry name" value="T2SS/T4SS_dom"/>
</dbReference>
<dbReference type="Pfam" id="PF00437">
    <property type="entry name" value="T2SSE"/>
    <property type="match status" value="1"/>
</dbReference>
<comment type="similarity">
    <text evidence="1">Belongs to the GSP E family.</text>
</comment>
<feature type="domain" description="AAA+ ATPase" evidence="4">
    <location>
        <begin position="318"/>
        <end position="460"/>
    </location>
</feature>
<evidence type="ECO:0000256" key="2">
    <source>
        <dbReference type="ARBA" id="ARBA00022741"/>
    </source>
</evidence>
<dbReference type="GO" id="GO:0005524">
    <property type="term" value="F:ATP binding"/>
    <property type="evidence" value="ECO:0007669"/>
    <property type="project" value="UniProtKB-KW"/>
</dbReference>
<dbReference type="SUPFAM" id="SSF52540">
    <property type="entry name" value="P-loop containing nucleoside triphosphate hydrolases"/>
    <property type="match status" value="1"/>
</dbReference>
<dbReference type="GO" id="GO:0005886">
    <property type="term" value="C:plasma membrane"/>
    <property type="evidence" value="ECO:0007669"/>
    <property type="project" value="TreeGrafter"/>
</dbReference>
<keyword evidence="6" id="KW-1185">Reference proteome</keyword>
<dbReference type="AlphaFoldDB" id="A0A934VAH0"/>
<keyword evidence="3" id="KW-0067">ATP-binding</keyword>
<dbReference type="Gene3D" id="3.30.300.160">
    <property type="entry name" value="Type II secretion system, protein E, N-terminal domain"/>
    <property type="match status" value="1"/>
</dbReference>
<keyword evidence="2" id="KW-0547">Nucleotide-binding</keyword>
<dbReference type="PANTHER" id="PTHR30258">
    <property type="entry name" value="TYPE II SECRETION SYSTEM PROTEIN GSPE-RELATED"/>
    <property type="match status" value="1"/>
</dbReference>
<proteinExistence type="inferred from homology"/>
<dbReference type="Pfam" id="PF05157">
    <property type="entry name" value="MshEN"/>
    <property type="match status" value="1"/>
</dbReference>
<dbReference type="CDD" id="cd01129">
    <property type="entry name" value="PulE-GspE-like"/>
    <property type="match status" value="1"/>
</dbReference>
<dbReference type="RefSeq" id="WP_200349800.1">
    <property type="nucleotide sequence ID" value="NZ_BAABHZ010000010.1"/>
</dbReference>
<dbReference type="EMBL" id="JAENIK010000004">
    <property type="protein sequence ID" value="MBK1814851.1"/>
    <property type="molecule type" value="Genomic_DNA"/>
</dbReference>
<evidence type="ECO:0000259" key="4">
    <source>
        <dbReference type="SMART" id="SM00382"/>
    </source>
</evidence>
<dbReference type="Gene3D" id="3.40.50.300">
    <property type="entry name" value="P-loop containing nucleotide triphosphate hydrolases"/>
    <property type="match status" value="1"/>
</dbReference>
<dbReference type="InterPro" id="IPR003593">
    <property type="entry name" value="AAA+_ATPase"/>
</dbReference>
<accession>A0A934VAH0</accession>
<dbReference type="Gene3D" id="3.30.450.90">
    <property type="match status" value="1"/>
</dbReference>
<evidence type="ECO:0000313" key="5">
    <source>
        <dbReference type="EMBL" id="MBK1814851.1"/>
    </source>
</evidence>
<dbReference type="Proteomes" id="UP000600139">
    <property type="component" value="Unassembled WGS sequence"/>
</dbReference>
<protein>
    <submittedName>
        <fullName evidence="5">Type II/IV secretion system protein</fullName>
    </submittedName>
</protein>
<comment type="caution">
    <text evidence="5">The sequence shown here is derived from an EMBL/GenBank/DDBJ whole genome shotgun (WGS) entry which is preliminary data.</text>
</comment>